<dbReference type="PANTHER" id="PTHR46579:SF1">
    <property type="entry name" value="F5_8 TYPE C DOMAIN-CONTAINING PROTEIN"/>
    <property type="match status" value="1"/>
</dbReference>
<reference evidence="1" key="1">
    <citation type="journal article" date="2020" name="Stud. Mycol.">
        <title>101 Dothideomycetes genomes: a test case for predicting lifestyles and emergence of pathogens.</title>
        <authorList>
            <person name="Haridas S."/>
            <person name="Albert R."/>
            <person name="Binder M."/>
            <person name="Bloem J."/>
            <person name="Labutti K."/>
            <person name="Salamov A."/>
            <person name="Andreopoulos B."/>
            <person name="Baker S."/>
            <person name="Barry K."/>
            <person name="Bills G."/>
            <person name="Bluhm B."/>
            <person name="Cannon C."/>
            <person name="Castanera R."/>
            <person name="Culley D."/>
            <person name="Daum C."/>
            <person name="Ezra D."/>
            <person name="Gonzalez J."/>
            <person name="Henrissat B."/>
            <person name="Kuo A."/>
            <person name="Liang C."/>
            <person name="Lipzen A."/>
            <person name="Lutzoni F."/>
            <person name="Magnuson J."/>
            <person name="Mondo S."/>
            <person name="Nolan M."/>
            <person name="Ohm R."/>
            <person name="Pangilinan J."/>
            <person name="Park H.-J."/>
            <person name="Ramirez L."/>
            <person name="Alfaro M."/>
            <person name="Sun H."/>
            <person name="Tritt A."/>
            <person name="Yoshinaga Y."/>
            <person name="Zwiers L.-H."/>
            <person name="Turgeon B."/>
            <person name="Goodwin S."/>
            <person name="Spatafora J."/>
            <person name="Crous P."/>
            <person name="Grigoriev I."/>
        </authorList>
    </citation>
    <scope>NUCLEOTIDE SEQUENCE</scope>
    <source>
        <strain evidence="1">CBS 161.51</strain>
    </source>
</reference>
<evidence type="ECO:0000313" key="2">
    <source>
        <dbReference type="Proteomes" id="UP000800038"/>
    </source>
</evidence>
<accession>A0A6A5S968</accession>
<sequence>FKTAEWKAFLLVYGPAFLLHAIPPEYYKNFKDLSDLYSLLLNRTTSHEDIRRIRKLSTRFVRQYQYLFYTQFNNMGTNVDNLPRLQVCTLQPHSLLHLADDVENWGPASTFAQWLPE</sequence>
<dbReference type="Proteomes" id="UP000800038">
    <property type="component" value="Unassembled WGS sequence"/>
</dbReference>
<protein>
    <submittedName>
        <fullName evidence="1">Uncharacterized protein</fullName>
    </submittedName>
</protein>
<gene>
    <name evidence="1" type="ORF">EJ02DRAFT_298220</name>
</gene>
<proteinExistence type="predicted"/>
<keyword evidence="2" id="KW-1185">Reference proteome</keyword>
<dbReference type="OrthoDB" id="5329631at2759"/>
<dbReference type="AlphaFoldDB" id="A0A6A5S968"/>
<organism evidence="1 2">
    <name type="scientific">Clathrospora elynae</name>
    <dbReference type="NCBI Taxonomy" id="706981"/>
    <lineage>
        <taxon>Eukaryota</taxon>
        <taxon>Fungi</taxon>
        <taxon>Dikarya</taxon>
        <taxon>Ascomycota</taxon>
        <taxon>Pezizomycotina</taxon>
        <taxon>Dothideomycetes</taxon>
        <taxon>Pleosporomycetidae</taxon>
        <taxon>Pleosporales</taxon>
        <taxon>Diademaceae</taxon>
        <taxon>Clathrospora</taxon>
    </lineage>
</organism>
<feature type="non-terminal residue" evidence="1">
    <location>
        <position position="117"/>
    </location>
</feature>
<dbReference type="PANTHER" id="PTHR46579">
    <property type="entry name" value="F5/8 TYPE C DOMAIN-CONTAINING PROTEIN-RELATED"/>
    <property type="match status" value="1"/>
</dbReference>
<dbReference type="EMBL" id="ML976196">
    <property type="protein sequence ID" value="KAF1936319.1"/>
    <property type="molecule type" value="Genomic_DNA"/>
</dbReference>
<feature type="non-terminal residue" evidence="1">
    <location>
        <position position="1"/>
    </location>
</feature>
<evidence type="ECO:0000313" key="1">
    <source>
        <dbReference type="EMBL" id="KAF1936319.1"/>
    </source>
</evidence>
<name>A0A6A5S968_9PLEO</name>